<organism evidence="2 3">
    <name type="scientific">Marssonina brunnea f. sp. multigermtubi (strain MB_m1)</name>
    <name type="common">Marssonina leaf spot fungus</name>
    <dbReference type="NCBI Taxonomy" id="1072389"/>
    <lineage>
        <taxon>Eukaryota</taxon>
        <taxon>Fungi</taxon>
        <taxon>Dikarya</taxon>
        <taxon>Ascomycota</taxon>
        <taxon>Pezizomycotina</taxon>
        <taxon>Leotiomycetes</taxon>
        <taxon>Helotiales</taxon>
        <taxon>Drepanopezizaceae</taxon>
        <taxon>Drepanopeziza</taxon>
    </lineage>
</organism>
<accession>K1WWH8</accession>
<keyword evidence="3" id="KW-1185">Reference proteome</keyword>
<feature type="region of interest" description="Disordered" evidence="1">
    <location>
        <begin position="207"/>
        <end position="240"/>
    </location>
</feature>
<protein>
    <submittedName>
        <fullName evidence="2">Uncharacterized protein</fullName>
    </submittedName>
</protein>
<evidence type="ECO:0000313" key="2">
    <source>
        <dbReference type="EMBL" id="EKD17426.1"/>
    </source>
</evidence>
<feature type="compositionally biased region" description="Low complexity" evidence="1">
    <location>
        <begin position="309"/>
        <end position="329"/>
    </location>
</feature>
<dbReference type="OrthoDB" id="10357542at2759"/>
<evidence type="ECO:0000256" key="1">
    <source>
        <dbReference type="SAM" id="MobiDB-lite"/>
    </source>
</evidence>
<evidence type="ECO:0000313" key="3">
    <source>
        <dbReference type="Proteomes" id="UP000006753"/>
    </source>
</evidence>
<feature type="region of interest" description="Disordered" evidence="1">
    <location>
        <begin position="253"/>
        <end position="329"/>
    </location>
</feature>
<feature type="compositionally biased region" description="Basic residues" evidence="1">
    <location>
        <begin position="178"/>
        <end position="188"/>
    </location>
</feature>
<feature type="compositionally biased region" description="Basic and acidic residues" evidence="1">
    <location>
        <begin position="145"/>
        <end position="160"/>
    </location>
</feature>
<dbReference type="HOGENOM" id="CLU_690933_0_0_1"/>
<sequence>MTGPPAGPDPKRREQLAARLFSLLKKTRQNEKKELGVPGTQKTSACAASRTKKRKWYHRMGFTTTKHIVTPPLMKDYEMTDAMQTPDEILLDLEHCNLGSAPWQGGYDVTPGDMVTEGVTSTDELSDPFEFRFDCHIATRDPLQHMDLDDETEKKNHDNSANKIPTPRRAAKPTATRTAKRAAKRTQKPRIPIVEVPGYDIFHHSSPWNSGSVPKHTPPASAEDDFTFGTPGEQLPIRPLGEGMKTYVFQDQFEEEDSEEEERSEEEQSEPELAFSEEELNFKAGRGGLRGKGNVQAPMGQPLRNKLYPTTTSSPPSLGTEPSPSPSRPYYLSAMLNEPLASLLNTCLEIRDGVKPRGFCPKPDEVPATLIAAKPLPHEEAAEAWALKCASWISKTPQS</sequence>
<dbReference type="InParanoid" id="K1WWH8"/>
<feature type="compositionally biased region" description="Low complexity" evidence="1">
    <location>
        <begin position="165"/>
        <end position="177"/>
    </location>
</feature>
<reference evidence="2 3" key="1">
    <citation type="journal article" date="2012" name="BMC Genomics">
        <title>Sequencing the genome of Marssonina brunnea reveals fungus-poplar co-evolution.</title>
        <authorList>
            <person name="Zhu S."/>
            <person name="Cao Y.-Z."/>
            <person name="Jiang C."/>
            <person name="Tan B.-Y."/>
            <person name="Wang Z."/>
            <person name="Feng S."/>
            <person name="Zhang L."/>
            <person name="Su X.-H."/>
            <person name="Brejova B."/>
            <person name="Vinar T."/>
            <person name="Xu M."/>
            <person name="Wang M.-X."/>
            <person name="Zhang S.-G."/>
            <person name="Huang M.-R."/>
            <person name="Wu R."/>
            <person name="Zhou Y."/>
        </authorList>
    </citation>
    <scope>NUCLEOTIDE SEQUENCE [LARGE SCALE GENOMIC DNA]</scope>
    <source>
        <strain evidence="2 3">MB_m1</strain>
    </source>
</reference>
<feature type="compositionally biased region" description="Acidic residues" evidence="1">
    <location>
        <begin position="253"/>
        <end position="279"/>
    </location>
</feature>
<proteinExistence type="predicted"/>
<dbReference type="EMBL" id="JH921436">
    <property type="protein sequence ID" value="EKD17426.1"/>
    <property type="molecule type" value="Genomic_DNA"/>
</dbReference>
<gene>
    <name evidence="2" type="ORF">MBM_04287</name>
</gene>
<feature type="region of interest" description="Disordered" evidence="1">
    <location>
        <begin position="145"/>
        <end position="188"/>
    </location>
</feature>
<dbReference type="Proteomes" id="UP000006753">
    <property type="component" value="Unassembled WGS sequence"/>
</dbReference>
<dbReference type="GeneID" id="18760222"/>
<dbReference type="KEGG" id="mbe:MBM_04287"/>
<dbReference type="AlphaFoldDB" id="K1WWH8"/>
<name>K1WWH8_MARBU</name>